<dbReference type="OrthoDB" id="2339326at2"/>
<gene>
    <name evidence="3" type="ORF">BCR24_10080</name>
</gene>
<feature type="chain" id="PRO_5009178389" description="WxL domain-containing protein" evidence="1">
    <location>
        <begin position="31"/>
        <end position="269"/>
    </location>
</feature>
<evidence type="ECO:0000256" key="1">
    <source>
        <dbReference type="SAM" id="SignalP"/>
    </source>
</evidence>
<evidence type="ECO:0000313" key="3">
    <source>
        <dbReference type="EMBL" id="OEG23654.1"/>
    </source>
</evidence>
<dbReference type="AlphaFoldDB" id="A0A1E5HFD5"/>
<reference evidence="4" key="1">
    <citation type="submission" date="2016-09" db="EMBL/GenBank/DDBJ databases">
        <authorList>
            <person name="Gulvik C.A."/>
        </authorList>
    </citation>
    <scope>NUCLEOTIDE SEQUENCE [LARGE SCALE GENOMIC DNA]</scope>
    <source>
        <strain evidence="4">LMG 26676</strain>
    </source>
</reference>
<sequence length="269" mass="29681">MRRLKKTIKFLVMPIAVISLLVLISDTAFAETDAMSGPGKIEFSGEYPQDIVDPEKPGEIVDPGETPQLKGDLRIDFVPKLDFYQNKISDKDETYYGNAQNFFGATKPRGNFVQVTDLRQKPTGWTLQLRQEMQFTNKDTEHSEINGAMLSLDKSWVSSTRDASGAPQLSKEIINIDNVGASYNLAQANAGQGAGTWTISFGASEENQDNQKNTLEPRLDHTGQAVLDPVFDNKPVYLNKAVSLSIPGTTIVDPVPYTTVLTWILAELP</sequence>
<dbReference type="EMBL" id="MIKC01000002">
    <property type="protein sequence ID" value="OEG23654.1"/>
    <property type="molecule type" value="Genomic_DNA"/>
</dbReference>
<evidence type="ECO:0000313" key="4">
    <source>
        <dbReference type="Proteomes" id="UP000094469"/>
    </source>
</evidence>
<feature type="domain" description="WxL" evidence="2">
    <location>
        <begin position="35"/>
        <end position="269"/>
    </location>
</feature>
<dbReference type="Proteomes" id="UP000094469">
    <property type="component" value="Unassembled WGS sequence"/>
</dbReference>
<proteinExistence type="predicted"/>
<feature type="signal peptide" evidence="1">
    <location>
        <begin position="1"/>
        <end position="30"/>
    </location>
</feature>
<organism evidence="3 4">
    <name type="scientific">Enterococcus ureilyticus</name>
    <dbReference type="NCBI Taxonomy" id="1131292"/>
    <lineage>
        <taxon>Bacteria</taxon>
        <taxon>Bacillati</taxon>
        <taxon>Bacillota</taxon>
        <taxon>Bacilli</taxon>
        <taxon>Lactobacillales</taxon>
        <taxon>Enterococcaceae</taxon>
        <taxon>Enterococcus</taxon>
    </lineage>
</organism>
<dbReference type="STRING" id="1131292.BCR24_10080"/>
<evidence type="ECO:0000259" key="2">
    <source>
        <dbReference type="Pfam" id="PF13731"/>
    </source>
</evidence>
<protein>
    <recommendedName>
        <fullName evidence="2">WxL domain-containing protein</fullName>
    </recommendedName>
</protein>
<dbReference type="InterPro" id="IPR027994">
    <property type="entry name" value="WxL_dom"/>
</dbReference>
<dbReference type="Pfam" id="PF13731">
    <property type="entry name" value="WxL"/>
    <property type="match status" value="1"/>
</dbReference>
<comment type="caution">
    <text evidence="3">The sequence shown here is derived from an EMBL/GenBank/DDBJ whole genome shotgun (WGS) entry which is preliminary data.</text>
</comment>
<name>A0A1E5HFD5_9ENTE</name>
<accession>A0A1E5HFD5</accession>
<dbReference type="RefSeq" id="WP_069638853.1">
    <property type="nucleotide sequence ID" value="NZ_JAFBEZ010000027.1"/>
</dbReference>
<keyword evidence="4" id="KW-1185">Reference proteome</keyword>
<keyword evidence="1" id="KW-0732">Signal</keyword>